<dbReference type="PRINTS" id="PR00305">
    <property type="entry name" value="1433ZETA"/>
</dbReference>
<dbReference type="GO" id="GO:0005789">
    <property type="term" value="C:endoplasmic reticulum membrane"/>
    <property type="evidence" value="ECO:0007669"/>
    <property type="project" value="UniProtKB-SubCell"/>
</dbReference>
<keyword evidence="15" id="KW-0256">Endoplasmic reticulum</keyword>
<name>A0A8S9LYF4_BRACR</name>
<dbReference type="InterPro" id="IPR000308">
    <property type="entry name" value="14-3-3"/>
</dbReference>
<proteinExistence type="inferred from homology"/>
<evidence type="ECO:0000256" key="6">
    <source>
        <dbReference type="ARBA" id="ARBA00022516"/>
    </source>
</evidence>
<evidence type="ECO:0000256" key="2">
    <source>
        <dbReference type="ARBA" id="ARBA00005194"/>
    </source>
</evidence>
<keyword evidence="8 15" id="KW-0276">Fatty acid metabolism</keyword>
<comment type="subcellular location">
    <subcellularLocation>
        <location evidence="15">Endoplasmic reticulum membrane</location>
        <topology evidence="15">Multi-pass membrane protein</topology>
    </subcellularLocation>
    <subcellularLocation>
        <location evidence="1">Membrane</location>
        <topology evidence="1">Multi-pass membrane protein</topology>
    </subcellularLocation>
</comment>
<feature type="domain" description="14-3-3" evidence="17">
    <location>
        <begin position="855"/>
        <end position="1097"/>
    </location>
</feature>
<evidence type="ECO:0000256" key="12">
    <source>
        <dbReference type="ARBA" id="ARBA00023160"/>
    </source>
</evidence>
<evidence type="ECO:0000256" key="4">
    <source>
        <dbReference type="ARBA" id="ARBA00007811"/>
    </source>
</evidence>
<dbReference type="Pfam" id="PF00244">
    <property type="entry name" value="14-3-3"/>
    <property type="match status" value="1"/>
</dbReference>
<dbReference type="EMBL" id="QGKY02000089">
    <property type="protein sequence ID" value="KAF2612784.1"/>
    <property type="molecule type" value="Genomic_DNA"/>
</dbReference>
<keyword evidence="9 15" id="KW-1133">Transmembrane helix</keyword>
<reference evidence="18" key="1">
    <citation type="submission" date="2019-12" db="EMBL/GenBank/DDBJ databases">
        <title>Genome sequencing and annotation of Brassica cretica.</title>
        <authorList>
            <person name="Studholme D.J."/>
            <person name="Sarris P.F."/>
        </authorList>
    </citation>
    <scope>NUCLEOTIDE SEQUENCE</scope>
    <source>
        <strain evidence="18">PFS-102/07</strain>
        <tissue evidence="18">Leaf</tissue>
    </source>
</reference>
<feature type="transmembrane region" description="Helical" evidence="15">
    <location>
        <begin position="288"/>
        <end position="307"/>
    </location>
</feature>
<comment type="similarity">
    <text evidence="4 15">Belongs to the very long-chain fatty acids dehydratase HACD family.</text>
</comment>
<dbReference type="Gene3D" id="1.20.190.20">
    <property type="entry name" value="14-3-3 domain"/>
    <property type="match status" value="1"/>
</dbReference>
<dbReference type="PROSITE" id="PS00797">
    <property type="entry name" value="1433_2"/>
    <property type="match status" value="1"/>
</dbReference>
<dbReference type="GO" id="GO:0030148">
    <property type="term" value="P:sphingolipid biosynthetic process"/>
    <property type="evidence" value="ECO:0007669"/>
    <property type="project" value="TreeGrafter"/>
</dbReference>
<comment type="caution">
    <text evidence="18">The sequence shown here is derived from an EMBL/GenBank/DDBJ whole genome shotgun (WGS) entry which is preliminary data.</text>
</comment>
<evidence type="ECO:0000313" key="18">
    <source>
        <dbReference type="EMBL" id="KAF2612784.1"/>
    </source>
</evidence>
<dbReference type="AlphaFoldDB" id="A0A8S9LYF4"/>
<protein>
    <recommendedName>
        <fullName evidence="5 15">Very-long-chain (3R)-3-hydroxyacyl-CoA dehydratase</fullName>
        <ecNumber evidence="5 15">4.2.1.134</ecNumber>
    </recommendedName>
</protein>
<feature type="transmembrane region" description="Helical" evidence="15">
    <location>
        <begin position="327"/>
        <end position="348"/>
    </location>
</feature>
<keyword evidence="12 15" id="KW-0275">Fatty acid biosynthesis</keyword>
<feature type="region of interest" description="Disordered" evidence="16">
    <location>
        <begin position="609"/>
        <end position="631"/>
    </location>
</feature>
<evidence type="ECO:0000256" key="3">
    <source>
        <dbReference type="ARBA" id="ARBA00006141"/>
    </source>
</evidence>
<dbReference type="PANTHER" id="PTHR11035">
    <property type="entry name" value="VERY-LONG-CHAIN (3R)-3-HYDROXYACYL-COA DEHYDRATASE"/>
    <property type="match status" value="1"/>
</dbReference>
<dbReference type="Pfam" id="PF04387">
    <property type="entry name" value="PTPLA"/>
    <property type="match status" value="2"/>
</dbReference>
<evidence type="ECO:0000256" key="16">
    <source>
        <dbReference type="SAM" id="MobiDB-lite"/>
    </source>
</evidence>
<gene>
    <name evidence="18" type="ORF">F2Q70_00007277</name>
</gene>
<sequence>MLFTSDLSAIKSSTLLLSLVSPKNLFFLAAQVLYFAVKTLKESGHENVYEAVEKPLQLAQTAAVLEILHGLVGLVRSPVSATLPQIGSRLFLTWGILHSFPEVQSHFLVASLVISWSITEIIRYSFFGLKEALGFAPSWHLWLRYSSFLVLYPTGITSEVGLIYLALPHIKTSEMYSVRMPNTLNFSFDFFYATLLVLAIYVPGSPHMYRAQVLYFAVKTLKESGHENVYDAVEKPLQLAQTAAVLEILHGLVGLVRSPVSATLPQIGSRLFLTWGILYSFPEVQTHFLVASLVISWSITEIIRYSFFGLKEALGFAPSWHLWLRYSSFLVLYPTGITSEVGLIYLALPHIKTSEMYSVRMPNTLNFSFDFFYATLLALAIYVPDLESQVSESDTTRAGDALPKAAESTVESSSVTKKLEEELKKRDALIERLHEENEKLFDRLTERSMAVSTQVSSPSSRASPNIQPASVNRAEAAALPSTANKNEGAITVVKTGSELAKTTPAGEYLTAALNDFDPEDYEGLAAIADGANKLLMLVLAAVIKAGASREHEILAEIRDSVFSFIQKMESRRVMDTMLVSRVRILYIRSLLARSPELQTIRVSPVESFLEKPNTGRSKSTSRGSSPGRSPVRYLDMQTHRFKVNIKPERKNKLASVVSRMRGLEQDSGRQQVTGVKLREMQDEAKSFAIGNKSLAALFVHTPAGELQRQIRLWLAENFEFLSVTADDVSGGTTGQLELLSTAIMDGWMAGLGAAVPPHTDALGRLLSEYAKRVYTSQMQHMKDIAGTLAAEEAEDAGQVAKLRSALESVDHKRRKILQQMKSDAALLNLEEGSSPIQNPSTAAEDSRLASLISLDGILKQVKDITRQASVHVLSKSKKTALLEALDELTERMPSLLDIDHPSYKNVIGSLRAAWRIVSSIEQKEESRKNEEHATLVKGYRSKVETELSSVCEGILKLLDSHLIPSAAASESKVFYLKMKGDYHRYMAEFKSGDERKAAAEDTMGAYKAAQDIAAADLAPTHPIRLGLALNFSVFYYEILNSSDKACNMAKQAFEEAIAELDTLGEESYKDSTLIMQLLRDNLTLWTSDMQGFDHRLNLTWSRWTKPEDLEQGVVRVLCAMFPPLI</sequence>
<evidence type="ECO:0000256" key="1">
    <source>
        <dbReference type="ARBA" id="ARBA00004141"/>
    </source>
</evidence>
<comment type="pathway">
    <text evidence="2 15">Lipid metabolism; fatty acid biosynthesis.</text>
</comment>
<evidence type="ECO:0000256" key="10">
    <source>
        <dbReference type="ARBA" id="ARBA00023098"/>
    </source>
</evidence>
<keyword evidence="13 15" id="KW-0456">Lyase</keyword>
<dbReference type="SMART" id="SM00101">
    <property type="entry name" value="14_3_3"/>
    <property type="match status" value="1"/>
</dbReference>
<keyword evidence="6 15" id="KW-0444">Lipid biosynthesis</keyword>
<dbReference type="EC" id="4.2.1.134" evidence="5 15"/>
<feature type="transmembrane region" description="Helical" evidence="15">
    <location>
        <begin position="188"/>
        <end position="204"/>
    </location>
</feature>
<feature type="transmembrane region" description="Helical" evidence="15">
    <location>
        <begin position="364"/>
        <end position="383"/>
    </location>
</feature>
<keyword evidence="11 15" id="KW-0472">Membrane</keyword>
<comment type="function">
    <text evidence="15">Catalyzes the third of the four reactions of the long-chain fatty acids elongation cycle. This endoplasmic reticulum-bound enzymatic process, allows the addition of two carbons to the chain of long- and very long-chain fatty acids/VLCFAs per cycle. This enzyme catalyzes the dehydration of the 3-hydroxyacyl-CoA intermediate into trans-2,3-enoyl-CoA, within each cycle of fatty acid elongation. Thereby, it participates to the production of VLCFAs of different chain lengths that are involved in multiple biological processes as precursors of membrane lipids and lipid mediators.</text>
</comment>
<dbReference type="GO" id="GO:0030497">
    <property type="term" value="P:fatty acid elongation"/>
    <property type="evidence" value="ECO:0007669"/>
    <property type="project" value="TreeGrafter"/>
</dbReference>
<evidence type="ECO:0000259" key="17">
    <source>
        <dbReference type="SMART" id="SM00101"/>
    </source>
</evidence>
<dbReference type="InterPro" id="IPR023409">
    <property type="entry name" value="14-3-3_CS"/>
</dbReference>
<evidence type="ECO:0000256" key="11">
    <source>
        <dbReference type="ARBA" id="ARBA00023136"/>
    </source>
</evidence>
<evidence type="ECO:0000256" key="9">
    <source>
        <dbReference type="ARBA" id="ARBA00022989"/>
    </source>
</evidence>
<feature type="region of interest" description="Disordered" evidence="16">
    <location>
        <begin position="394"/>
        <end position="417"/>
    </location>
</feature>
<accession>A0A8S9LYF4</accession>
<dbReference type="InterPro" id="IPR007482">
    <property type="entry name" value="Tyr_Pase-like_PTPLA"/>
</dbReference>
<feature type="transmembrane region" description="Helical" evidence="15">
    <location>
        <begin position="146"/>
        <end position="167"/>
    </location>
</feature>
<evidence type="ECO:0000256" key="8">
    <source>
        <dbReference type="ARBA" id="ARBA00022832"/>
    </source>
</evidence>
<dbReference type="InterPro" id="IPR036815">
    <property type="entry name" value="14-3-3_dom_sf"/>
</dbReference>
<evidence type="ECO:0000256" key="13">
    <source>
        <dbReference type="ARBA" id="ARBA00023239"/>
    </source>
</evidence>
<dbReference type="InterPro" id="IPR023410">
    <property type="entry name" value="14-3-3_domain"/>
</dbReference>
<feature type="transmembrane region" description="Helical" evidence="15">
    <location>
        <begin position="15"/>
        <end position="37"/>
    </location>
</feature>
<evidence type="ECO:0000256" key="14">
    <source>
        <dbReference type="ARBA" id="ARBA00036671"/>
    </source>
</evidence>
<evidence type="ECO:0000256" key="15">
    <source>
        <dbReference type="RuleBase" id="RU363109"/>
    </source>
</evidence>
<dbReference type="GO" id="GO:0042761">
    <property type="term" value="P:very long-chain fatty acid biosynthetic process"/>
    <property type="evidence" value="ECO:0007669"/>
    <property type="project" value="TreeGrafter"/>
</dbReference>
<evidence type="ECO:0000256" key="5">
    <source>
        <dbReference type="ARBA" id="ARBA00013122"/>
    </source>
</evidence>
<evidence type="ECO:0000256" key="7">
    <source>
        <dbReference type="ARBA" id="ARBA00022692"/>
    </source>
</evidence>
<dbReference type="SUPFAM" id="SSF48445">
    <property type="entry name" value="14-3-3 protein"/>
    <property type="match status" value="1"/>
</dbReference>
<comment type="similarity">
    <text evidence="3">Belongs to the 14-3-3 family.</text>
</comment>
<keyword evidence="7 15" id="KW-0812">Transmembrane</keyword>
<comment type="catalytic activity">
    <reaction evidence="14 15">
        <text>a very-long-chain (3R)-3-hydroxyacyl-CoA = a very-long-chain (2E)-enoyl-CoA + H2O</text>
        <dbReference type="Rhea" id="RHEA:45812"/>
        <dbReference type="ChEBI" id="CHEBI:15377"/>
        <dbReference type="ChEBI" id="CHEBI:83728"/>
        <dbReference type="ChEBI" id="CHEBI:85440"/>
        <dbReference type="EC" id="4.2.1.134"/>
    </reaction>
</comment>
<keyword evidence="10 15" id="KW-0443">Lipid metabolism</keyword>
<dbReference type="GO" id="GO:0102158">
    <property type="term" value="F:very-long-chain (3R)-3-hydroxyacyl-CoA dehydratase activity"/>
    <property type="evidence" value="ECO:0007669"/>
    <property type="project" value="UniProtKB-EC"/>
</dbReference>
<organism evidence="18">
    <name type="scientific">Brassica cretica</name>
    <name type="common">Mustard</name>
    <dbReference type="NCBI Taxonomy" id="69181"/>
    <lineage>
        <taxon>Eukaryota</taxon>
        <taxon>Viridiplantae</taxon>
        <taxon>Streptophyta</taxon>
        <taxon>Embryophyta</taxon>
        <taxon>Tracheophyta</taxon>
        <taxon>Spermatophyta</taxon>
        <taxon>Magnoliopsida</taxon>
        <taxon>eudicotyledons</taxon>
        <taxon>Gunneridae</taxon>
        <taxon>Pentapetalae</taxon>
        <taxon>rosids</taxon>
        <taxon>malvids</taxon>
        <taxon>Brassicales</taxon>
        <taxon>Brassicaceae</taxon>
        <taxon>Brassiceae</taxon>
        <taxon>Brassica</taxon>
    </lineage>
</organism>
<dbReference type="PANTHER" id="PTHR11035:SF3">
    <property type="entry name" value="VERY-LONG-CHAIN (3R)-3-HYDROXYACYL-COA DEHYDRATASE"/>
    <property type="match status" value="1"/>
</dbReference>
<feature type="compositionally biased region" description="Low complexity" evidence="16">
    <location>
        <begin position="614"/>
        <end position="630"/>
    </location>
</feature>